<dbReference type="InterPro" id="IPR002645">
    <property type="entry name" value="STAS_dom"/>
</dbReference>
<accession>D3FCS8</accession>
<feature type="transmembrane region" description="Helical" evidence="5">
    <location>
        <begin position="133"/>
        <end position="154"/>
    </location>
</feature>
<feature type="transmembrane region" description="Helical" evidence="5">
    <location>
        <begin position="70"/>
        <end position="90"/>
    </location>
</feature>
<feature type="transmembrane region" description="Helical" evidence="5">
    <location>
        <begin position="174"/>
        <end position="192"/>
    </location>
</feature>
<comment type="subcellular location">
    <subcellularLocation>
        <location evidence="1">Membrane</location>
        <topology evidence="1">Multi-pass membrane protein</topology>
    </subcellularLocation>
</comment>
<dbReference type="PANTHER" id="PTHR11814">
    <property type="entry name" value="SULFATE TRANSPORTER"/>
    <property type="match status" value="1"/>
</dbReference>
<dbReference type="AlphaFoldDB" id="D3FCS8"/>
<dbReference type="NCBIfam" id="TIGR00815">
    <property type="entry name" value="sulP"/>
    <property type="match status" value="1"/>
</dbReference>
<dbReference type="InterPro" id="IPR001902">
    <property type="entry name" value="SLC26A/SulP_fam"/>
</dbReference>
<protein>
    <submittedName>
        <fullName evidence="7">Sulfate transporter</fullName>
    </submittedName>
</protein>
<dbReference type="PROSITE" id="PS01130">
    <property type="entry name" value="SLC26A"/>
    <property type="match status" value="1"/>
</dbReference>
<keyword evidence="3 5" id="KW-1133">Transmembrane helix</keyword>
<dbReference type="InterPro" id="IPR011547">
    <property type="entry name" value="SLC26A/SulP_dom"/>
</dbReference>
<keyword evidence="8" id="KW-1185">Reference proteome</keyword>
<reference evidence="7 8" key="1">
    <citation type="journal article" date="2010" name="Stand. Genomic Sci.">
        <title>Complete genome sequence of Conexibacter woesei type strain (ID131577).</title>
        <authorList>
            <person name="Pukall R."/>
            <person name="Lapidus A."/>
            <person name="Glavina Del Rio T."/>
            <person name="Copeland A."/>
            <person name="Tice H."/>
            <person name="Cheng J.-F."/>
            <person name="Lucas S."/>
            <person name="Chen F."/>
            <person name="Nolan M."/>
            <person name="Bruce D."/>
            <person name="Goodwin L."/>
            <person name="Pitluck S."/>
            <person name="Mavromatis K."/>
            <person name="Ivanova N."/>
            <person name="Ovchinnikova G."/>
            <person name="Pati A."/>
            <person name="Chen A."/>
            <person name="Palaniappan K."/>
            <person name="Land M."/>
            <person name="Hauser L."/>
            <person name="Chang Y.-J."/>
            <person name="Jeffries C.D."/>
            <person name="Chain P."/>
            <person name="Meincke L."/>
            <person name="Sims D."/>
            <person name="Brettin T."/>
            <person name="Detter J.C."/>
            <person name="Rohde M."/>
            <person name="Goeker M."/>
            <person name="Bristow J."/>
            <person name="Eisen J.A."/>
            <person name="Markowitz V."/>
            <person name="Kyrpides N.C."/>
            <person name="Klenk H.-P."/>
            <person name="Hugenholtz P."/>
        </authorList>
    </citation>
    <scope>NUCLEOTIDE SEQUENCE [LARGE SCALE GENOMIC DNA]</scope>
    <source>
        <strain evidence="8">DSM 14684 / CIP 108061 / JCM 11494 / NBRC 100937 / ID131577</strain>
    </source>
</reference>
<feature type="transmembrane region" description="Helical" evidence="5">
    <location>
        <begin position="392"/>
        <end position="423"/>
    </location>
</feature>
<evidence type="ECO:0000256" key="5">
    <source>
        <dbReference type="SAM" id="Phobius"/>
    </source>
</evidence>
<dbReference type="Proteomes" id="UP000008229">
    <property type="component" value="Chromosome"/>
</dbReference>
<evidence type="ECO:0000313" key="7">
    <source>
        <dbReference type="EMBL" id="ADB51440.1"/>
    </source>
</evidence>
<dbReference type="GO" id="GO:0016020">
    <property type="term" value="C:membrane"/>
    <property type="evidence" value="ECO:0007669"/>
    <property type="project" value="UniProtKB-SubCell"/>
</dbReference>
<feature type="domain" description="STAS" evidence="6">
    <location>
        <begin position="448"/>
        <end position="559"/>
    </location>
</feature>
<gene>
    <name evidence="7" type="ordered locus">Cwoe_3021</name>
</gene>
<name>D3FCS8_CONWI</name>
<dbReference type="PROSITE" id="PS50801">
    <property type="entry name" value="STAS"/>
    <property type="match status" value="1"/>
</dbReference>
<keyword evidence="4 5" id="KW-0472">Membrane</keyword>
<reference evidence="8" key="2">
    <citation type="submission" date="2010-01" db="EMBL/GenBank/DDBJ databases">
        <title>The complete genome of Conexibacter woesei DSM 14684.</title>
        <authorList>
            <consortium name="US DOE Joint Genome Institute (JGI-PGF)"/>
            <person name="Lucas S."/>
            <person name="Copeland A."/>
            <person name="Lapidus A."/>
            <person name="Glavina del Rio T."/>
            <person name="Dalin E."/>
            <person name="Tice H."/>
            <person name="Bruce D."/>
            <person name="Goodwin L."/>
            <person name="Pitluck S."/>
            <person name="Kyrpides N."/>
            <person name="Mavromatis K."/>
            <person name="Ivanova N."/>
            <person name="Mikhailova N."/>
            <person name="Chertkov O."/>
            <person name="Brettin T."/>
            <person name="Detter J.C."/>
            <person name="Han C."/>
            <person name="Larimer F."/>
            <person name="Land M."/>
            <person name="Hauser L."/>
            <person name="Markowitz V."/>
            <person name="Cheng J.-F."/>
            <person name="Hugenholtz P."/>
            <person name="Woyke T."/>
            <person name="Wu D."/>
            <person name="Pukall R."/>
            <person name="Steenblock K."/>
            <person name="Schneider S."/>
            <person name="Klenk H.-P."/>
            <person name="Eisen J.A."/>
        </authorList>
    </citation>
    <scope>NUCLEOTIDE SEQUENCE [LARGE SCALE GENOMIC DNA]</scope>
    <source>
        <strain evidence="8">DSM 14684 / CIP 108061 / JCM 11494 / NBRC 100937 / ID131577</strain>
    </source>
</reference>
<feature type="transmembrane region" description="Helical" evidence="5">
    <location>
        <begin position="324"/>
        <end position="343"/>
    </location>
</feature>
<dbReference type="InterPro" id="IPR036513">
    <property type="entry name" value="STAS_dom_sf"/>
</dbReference>
<evidence type="ECO:0000313" key="8">
    <source>
        <dbReference type="Proteomes" id="UP000008229"/>
    </source>
</evidence>
<organism evidence="7 8">
    <name type="scientific">Conexibacter woesei (strain DSM 14684 / CCUG 47730 / CIP 108061 / JCM 11494 / NBRC 100937 / ID131577)</name>
    <dbReference type="NCBI Taxonomy" id="469383"/>
    <lineage>
        <taxon>Bacteria</taxon>
        <taxon>Bacillati</taxon>
        <taxon>Actinomycetota</taxon>
        <taxon>Thermoleophilia</taxon>
        <taxon>Solirubrobacterales</taxon>
        <taxon>Conexibacteraceae</taxon>
        <taxon>Conexibacter</taxon>
    </lineage>
</organism>
<dbReference type="GO" id="GO:0008271">
    <property type="term" value="F:secondary active sulfate transmembrane transporter activity"/>
    <property type="evidence" value="ECO:0007669"/>
    <property type="project" value="InterPro"/>
</dbReference>
<feature type="transmembrane region" description="Helical" evidence="5">
    <location>
        <begin position="286"/>
        <end position="304"/>
    </location>
</feature>
<evidence type="ECO:0000256" key="2">
    <source>
        <dbReference type="ARBA" id="ARBA00022692"/>
    </source>
</evidence>
<dbReference type="Gene3D" id="3.30.750.24">
    <property type="entry name" value="STAS domain"/>
    <property type="match status" value="1"/>
</dbReference>
<evidence type="ECO:0000259" key="6">
    <source>
        <dbReference type="PROSITE" id="PS50801"/>
    </source>
</evidence>
<dbReference type="CDD" id="cd07042">
    <property type="entry name" value="STAS_SulP_like_sulfate_transporter"/>
    <property type="match status" value="1"/>
</dbReference>
<proteinExistence type="predicted"/>
<dbReference type="RefSeq" id="WP_012934491.1">
    <property type="nucleotide sequence ID" value="NC_013739.1"/>
</dbReference>
<dbReference type="OrthoDB" id="9769739at2"/>
<dbReference type="KEGG" id="cwo:Cwoe_3021"/>
<dbReference type="eggNOG" id="COG0659">
    <property type="taxonomic scope" value="Bacteria"/>
</dbReference>
<dbReference type="InterPro" id="IPR018045">
    <property type="entry name" value="S04_transporter_CS"/>
</dbReference>
<dbReference type="HOGENOM" id="CLU_003182_13_0_11"/>
<keyword evidence="2 5" id="KW-0812">Transmembrane</keyword>
<feature type="transmembrane region" description="Helical" evidence="5">
    <location>
        <begin position="350"/>
        <end position="372"/>
    </location>
</feature>
<dbReference type="STRING" id="469383.Cwoe_3021"/>
<feature type="transmembrane region" description="Helical" evidence="5">
    <location>
        <begin position="250"/>
        <end position="274"/>
    </location>
</feature>
<feature type="transmembrane region" description="Helical" evidence="5">
    <location>
        <begin position="199"/>
        <end position="218"/>
    </location>
</feature>
<dbReference type="SUPFAM" id="SSF52091">
    <property type="entry name" value="SpoIIaa-like"/>
    <property type="match status" value="1"/>
</dbReference>
<evidence type="ECO:0000256" key="3">
    <source>
        <dbReference type="ARBA" id="ARBA00022989"/>
    </source>
</evidence>
<dbReference type="Pfam" id="PF00916">
    <property type="entry name" value="Sulfate_transp"/>
    <property type="match status" value="1"/>
</dbReference>
<dbReference type="Pfam" id="PF01740">
    <property type="entry name" value="STAS"/>
    <property type="match status" value="1"/>
</dbReference>
<feature type="transmembrane region" description="Helical" evidence="5">
    <location>
        <begin position="47"/>
        <end position="63"/>
    </location>
</feature>
<sequence>MIGGLFPSLRGYRREWLRGDVLAGLTVWAVLIPESLAYASIAGVSPVVGLYAAPGALLLYALFGSSRHLVVGPMSATAALSAATVGDLVAGSGGHFAAMTAALAICVGLAALIAGLARLGFLASFISEPVLKGFIVGLALTILVGQLPKLFGVSGGEGEFFDKLWDLLGKLGDTHVLTLVVGLASLALVLGLRRVAPIVPGSLAAVLLSVLAVAVFGLDDHGVAIVGHIDSGLPSFGTPGGLDLRDYGDLAGGAVAVMLVGFAEGLGAAKTYAARHHYEIDTNRELIGLGAANVAAGLSSGMVVNGSLSKTAVNGSAGANSQVSGLVVAVMTIVTLLLLTGLFEQLPEATLSAVVIAAVVELIDVRSLRSLYATYSGRLGGFANVTARPDFIAAVAALLGVLLFDTLPGLVIGIAVSFVLLLYRASRPYVAVLGRIPGDRELYGDVARHPDNVQPDGVVVLRVESALFFANADAVRAELRRHAAWRGVHTIVLDAEAVASIDVTAVKMLDEAASDCRRRGVALLIAQDSGQVRDMLRRGGAQDLQDDAYPTVAAAVAAAQATHRAGGARER</sequence>
<evidence type="ECO:0000256" key="1">
    <source>
        <dbReference type="ARBA" id="ARBA00004141"/>
    </source>
</evidence>
<feature type="transmembrane region" description="Helical" evidence="5">
    <location>
        <begin position="96"/>
        <end position="121"/>
    </location>
</feature>
<evidence type="ECO:0000256" key="4">
    <source>
        <dbReference type="ARBA" id="ARBA00023136"/>
    </source>
</evidence>
<dbReference type="EMBL" id="CP001854">
    <property type="protein sequence ID" value="ADB51440.1"/>
    <property type="molecule type" value="Genomic_DNA"/>
</dbReference>